<dbReference type="PROSITE" id="PS50250">
    <property type="entry name" value="PCI"/>
    <property type="match status" value="1"/>
</dbReference>
<dbReference type="PANTHER" id="PTHR12387:SF0">
    <property type="entry name" value="26S PROTEASOME NON-ATPASE REGULATORY SUBUNIT 8"/>
    <property type="match status" value="1"/>
</dbReference>
<dbReference type="OrthoDB" id="409122at2759"/>
<dbReference type="GO" id="GO:0005634">
    <property type="term" value="C:nucleus"/>
    <property type="evidence" value="ECO:0007669"/>
    <property type="project" value="TreeGrafter"/>
</dbReference>
<feature type="domain" description="PCI" evidence="4">
    <location>
        <begin position="68"/>
        <end position="250"/>
    </location>
</feature>
<name>A0A2A2LRH6_9BILA</name>
<organism evidence="5 6">
    <name type="scientific">Diploscapter pachys</name>
    <dbReference type="NCBI Taxonomy" id="2018661"/>
    <lineage>
        <taxon>Eukaryota</taxon>
        <taxon>Metazoa</taxon>
        <taxon>Ecdysozoa</taxon>
        <taxon>Nematoda</taxon>
        <taxon>Chromadorea</taxon>
        <taxon>Rhabditida</taxon>
        <taxon>Rhabditina</taxon>
        <taxon>Rhabditomorpha</taxon>
        <taxon>Rhabditoidea</taxon>
        <taxon>Rhabditidae</taxon>
        <taxon>Diploscapter</taxon>
    </lineage>
</organism>
<comment type="caution">
    <text evidence="5">The sequence shown here is derived from an EMBL/GenBank/DDBJ whole genome shotgun (WGS) entry which is preliminary data.</text>
</comment>
<accession>A0A2A2LRH6</accession>
<dbReference type="PANTHER" id="PTHR12387">
    <property type="entry name" value="26S PROTEASOME NON-ATPASE REGULATORY SUBUNIT 8"/>
    <property type="match status" value="1"/>
</dbReference>
<dbReference type="Pfam" id="PF10075">
    <property type="entry name" value="CSN8_PSD8_EIF3K"/>
    <property type="match status" value="1"/>
</dbReference>
<dbReference type="AlphaFoldDB" id="A0A2A2LRH6"/>
<keyword evidence="3" id="KW-0647">Proteasome</keyword>
<gene>
    <name evidence="5" type="ORF">WR25_12070</name>
</gene>
<dbReference type="InterPro" id="IPR000717">
    <property type="entry name" value="PCI_dom"/>
</dbReference>
<comment type="similarity">
    <text evidence="1">Belongs to the proteasome subunit S14 family.</text>
</comment>
<dbReference type="GO" id="GO:0008541">
    <property type="term" value="C:proteasome regulatory particle, lid subcomplex"/>
    <property type="evidence" value="ECO:0007669"/>
    <property type="project" value="TreeGrafter"/>
</dbReference>
<evidence type="ECO:0000259" key="4">
    <source>
        <dbReference type="PROSITE" id="PS50250"/>
    </source>
</evidence>
<evidence type="ECO:0000313" key="6">
    <source>
        <dbReference type="Proteomes" id="UP000218231"/>
    </source>
</evidence>
<evidence type="ECO:0000256" key="1">
    <source>
        <dbReference type="ARBA" id="ARBA00009627"/>
    </source>
</evidence>
<keyword evidence="6" id="KW-1185">Reference proteome</keyword>
<evidence type="ECO:0000313" key="5">
    <source>
        <dbReference type="EMBL" id="PAV88813.1"/>
    </source>
</evidence>
<dbReference type="InterPro" id="IPR033464">
    <property type="entry name" value="CSN8_PSD8_EIF3K"/>
</dbReference>
<dbReference type="Proteomes" id="UP000218231">
    <property type="component" value="Unassembled WGS sequence"/>
</dbReference>
<dbReference type="InterPro" id="IPR006746">
    <property type="entry name" value="26S_Psome_Rpn12"/>
</dbReference>
<dbReference type="EMBL" id="LIAE01006491">
    <property type="protein sequence ID" value="PAV88813.1"/>
    <property type="molecule type" value="Genomic_DNA"/>
</dbReference>
<sequence>MASLQQLHAQLLSEWKGQKVDSVIKILTQMATALHDKQALSAMDLNALNVILKDFHEVSALSSIVKGDTEAFNNAVQQALTLYEICPAHAENKYLMIGLYLMYLLSCNKLADFHMVLERVPHKEHSANPYICTPVRLEHSLMEGAYNKVVLTEKNIPSPYYSIFINIMVSAVRRNIAESIEKSFKMLSVKDAQTMLLFDKEPALLDFAKQRQWRVDGGCFMFEVEAAKPDKVKLDTAQIAEKAIFYAKQLEQII</sequence>
<protein>
    <recommendedName>
        <fullName evidence="2">26S proteasome non-ATPase regulatory subunit 8</fullName>
    </recommendedName>
</protein>
<dbReference type="STRING" id="2018661.A0A2A2LRH6"/>
<proteinExistence type="inferred from homology"/>
<reference evidence="5 6" key="1">
    <citation type="journal article" date="2017" name="Curr. Biol.">
        <title>Genome architecture and evolution of a unichromosomal asexual nematode.</title>
        <authorList>
            <person name="Fradin H."/>
            <person name="Zegar C."/>
            <person name="Gutwein M."/>
            <person name="Lucas J."/>
            <person name="Kovtun M."/>
            <person name="Corcoran D."/>
            <person name="Baugh L.R."/>
            <person name="Kiontke K."/>
            <person name="Gunsalus K."/>
            <person name="Fitch D.H."/>
            <person name="Piano F."/>
        </authorList>
    </citation>
    <scope>NUCLEOTIDE SEQUENCE [LARGE SCALE GENOMIC DNA]</scope>
    <source>
        <strain evidence="5">PF1309</strain>
    </source>
</reference>
<dbReference type="GO" id="GO:0043161">
    <property type="term" value="P:proteasome-mediated ubiquitin-dependent protein catabolic process"/>
    <property type="evidence" value="ECO:0007669"/>
    <property type="project" value="TreeGrafter"/>
</dbReference>
<evidence type="ECO:0000256" key="2">
    <source>
        <dbReference type="ARBA" id="ARBA00014939"/>
    </source>
</evidence>
<dbReference type="Gene3D" id="1.25.40.990">
    <property type="match status" value="1"/>
</dbReference>
<dbReference type="GO" id="GO:0005829">
    <property type="term" value="C:cytosol"/>
    <property type="evidence" value="ECO:0007669"/>
    <property type="project" value="TreeGrafter"/>
</dbReference>
<evidence type="ECO:0000256" key="3">
    <source>
        <dbReference type="ARBA" id="ARBA00022942"/>
    </source>
</evidence>